<feature type="transmembrane region" description="Helical" evidence="8">
    <location>
        <begin position="73"/>
        <end position="90"/>
    </location>
</feature>
<dbReference type="PROSITE" id="PS50850">
    <property type="entry name" value="MFS"/>
    <property type="match status" value="1"/>
</dbReference>
<feature type="transmembrane region" description="Helical" evidence="8">
    <location>
        <begin position="258"/>
        <end position="278"/>
    </location>
</feature>
<sequence>MEASEPRAAPVMPQKEEWLTPIRLLCLFCAMNMLVYLDRGVISSNGVNGSQATETDSGTGIQGDFGLSLTQDGYLPAAFLVGLLVSSPIFAEASKHHNAFRLIAVGLGIWTLATAGCGLAWGFWSLILCRMLVGVGEASFVALASPFIDDYAPPGSKSRWLAAFYLCIPVGYALGYIFGGVIAGPLGWRAAFLIEAAAMLPFVLFCALAPPIDLKGMHTGAAGEDEVPGAGQKRPARQIKGAVQELAQDVATLFTHPVYISTIAGQTLYTAYIGALAYLGPKAGRDVFSISGETADLVFGAVTVLTGVFGTLAGGVALDRLGATMANGLMLCAVGMLIGCALILISFEAAQSLAAFVPPFAAGQFSVFAIQAPNTAVVLWSVPSRLRPLAMSVQVIVIHVLGDVPSPPLLGLLQERVQNWRVSIAITTLLLVVGAAFFWLGRHFCRTQPDYREVEQADGAAAGHSMGADAEQPETPLLQNGHDH</sequence>
<dbReference type="InterPro" id="IPR011701">
    <property type="entry name" value="MFS"/>
</dbReference>
<dbReference type="SUPFAM" id="SSF103473">
    <property type="entry name" value="MFS general substrate transporter"/>
    <property type="match status" value="1"/>
</dbReference>
<dbReference type="InterPro" id="IPR036259">
    <property type="entry name" value="MFS_trans_sf"/>
</dbReference>
<evidence type="ECO:0000256" key="5">
    <source>
        <dbReference type="ARBA" id="ARBA00023136"/>
    </source>
</evidence>
<comment type="caution">
    <text evidence="10">The sequence shown here is derived from an EMBL/GenBank/DDBJ whole genome shotgun (WGS) entry which is preliminary data.</text>
</comment>
<dbReference type="Gene3D" id="1.20.1250.20">
    <property type="entry name" value="MFS general substrate transporter like domains"/>
    <property type="match status" value="1"/>
</dbReference>
<feature type="region of interest" description="Disordered" evidence="7">
    <location>
        <begin position="457"/>
        <end position="484"/>
    </location>
</feature>
<evidence type="ECO:0000256" key="8">
    <source>
        <dbReference type="SAM" id="Phobius"/>
    </source>
</evidence>
<dbReference type="GO" id="GO:0016020">
    <property type="term" value="C:membrane"/>
    <property type="evidence" value="ECO:0007669"/>
    <property type="project" value="UniProtKB-SubCell"/>
</dbReference>
<name>A0AAV1IIC1_9CHLO</name>
<dbReference type="Proteomes" id="UP001314263">
    <property type="component" value="Unassembled WGS sequence"/>
</dbReference>
<evidence type="ECO:0000259" key="9">
    <source>
        <dbReference type="PROSITE" id="PS50850"/>
    </source>
</evidence>
<dbReference type="GO" id="GO:0022857">
    <property type="term" value="F:transmembrane transporter activity"/>
    <property type="evidence" value="ECO:0007669"/>
    <property type="project" value="InterPro"/>
</dbReference>
<protein>
    <recommendedName>
        <fullName evidence="9">Major facilitator superfamily (MFS) profile domain-containing protein</fullName>
    </recommendedName>
</protein>
<feature type="transmembrane region" description="Helical" evidence="8">
    <location>
        <begin position="298"/>
        <end position="318"/>
    </location>
</feature>
<gene>
    <name evidence="10" type="ORF">CVIRNUC_009625</name>
</gene>
<feature type="transmembrane region" description="Helical" evidence="8">
    <location>
        <begin position="353"/>
        <end position="372"/>
    </location>
</feature>
<keyword evidence="3 8" id="KW-0812">Transmembrane</keyword>
<organism evidence="10 11">
    <name type="scientific">Coccomyxa viridis</name>
    <dbReference type="NCBI Taxonomy" id="1274662"/>
    <lineage>
        <taxon>Eukaryota</taxon>
        <taxon>Viridiplantae</taxon>
        <taxon>Chlorophyta</taxon>
        <taxon>core chlorophytes</taxon>
        <taxon>Trebouxiophyceae</taxon>
        <taxon>Trebouxiophyceae incertae sedis</taxon>
        <taxon>Coccomyxaceae</taxon>
        <taxon>Coccomyxa</taxon>
    </lineage>
</organism>
<keyword evidence="2" id="KW-0813">Transport</keyword>
<evidence type="ECO:0000256" key="2">
    <source>
        <dbReference type="ARBA" id="ARBA00022448"/>
    </source>
</evidence>
<feature type="transmembrane region" description="Helical" evidence="8">
    <location>
        <begin position="384"/>
        <end position="402"/>
    </location>
</feature>
<reference evidence="10 11" key="1">
    <citation type="submission" date="2023-10" db="EMBL/GenBank/DDBJ databases">
        <authorList>
            <person name="Maclean D."/>
            <person name="Macfadyen A."/>
        </authorList>
    </citation>
    <scope>NUCLEOTIDE SEQUENCE [LARGE SCALE GENOMIC DNA]</scope>
</reference>
<evidence type="ECO:0000313" key="10">
    <source>
        <dbReference type="EMBL" id="CAK0786412.1"/>
    </source>
</evidence>
<feature type="domain" description="Major facilitator superfamily (MFS) profile" evidence="9">
    <location>
        <begin position="24"/>
        <end position="446"/>
    </location>
</feature>
<feature type="transmembrane region" description="Helical" evidence="8">
    <location>
        <begin position="422"/>
        <end position="440"/>
    </location>
</feature>
<dbReference type="InterPro" id="IPR044770">
    <property type="entry name" value="MFS_spinster-like"/>
</dbReference>
<evidence type="ECO:0000256" key="7">
    <source>
        <dbReference type="SAM" id="MobiDB-lite"/>
    </source>
</evidence>
<evidence type="ECO:0000256" key="4">
    <source>
        <dbReference type="ARBA" id="ARBA00022989"/>
    </source>
</evidence>
<dbReference type="InterPro" id="IPR020846">
    <property type="entry name" value="MFS_dom"/>
</dbReference>
<dbReference type="PANTHER" id="PTHR23505">
    <property type="entry name" value="SPINSTER"/>
    <property type="match status" value="1"/>
</dbReference>
<dbReference type="EMBL" id="CAUYUE010000014">
    <property type="protein sequence ID" value="CAK0786412.1"/>
    <property type="molecule type" value="Genomic_DNA"/>
</dbReference>
<keyword evidence="4 8" id="KW-1133">Transmembrane helix</keyword>
<feature type="transmembrane region" description="Helical" evidence="8">
    <location>
        <begin position="188"/>
        <end position="209"/>
    </location>
</feature>
<evidence type="ECO:0000256" key="3">
    <source>
        <dbReference type="ARBA" id="ARBA00022692"/>
    </source>
</evidence>
<accession>A0AAV1IIC1</accession>
<dbReference type="Pfam" id="PF07690">
    <property type="entry name" value="MFS_1"/>
    <property type="match status" value="1"/>
</dbReference>
<feature type="transmembrane region" description="Helical" evidence="8">
    <location>
        <begin position="102"/>
        <end position="124"/>
    </location>
</feature>
<dbReference type="PANTHER" id="PTHR23505:SF79">
    <property type="entry name" value="PROTEIN SPINSTER"/>
    <property type="match status" value="1"/>
</dbReference>
<evidence type="ECO:0000256" key="6">
    <source>
        <dbReference type="ARBA" id="ARBA00024338"/>
    </source>
</evidence>
<keyword evidence="5 8" id="KW-0472">Membrane</keyword>
<dbReference type="AlphaFoldDB" id="A0AAV1IIC1"/>
<feature type="transmembrane region" description="Helical" evidence="8">
    <location>
        <begin position="325"/>
        <end position="347"/>
    </location>
</feature>
<dbReference type="CDD" id="cd17328">
    <property type="entry name" value="MFS_spinster_like"/>
    <property type="match status" value="1"/>
</dbReference>
<feature type="transmembrane region" description="Helical" evidence="8">
    <location>
        <begin position="21"/>
        <end position="37"/>
    </location>
</feature>
<proteinExistence type="inferred from homology"/>
<evidence type="ECO:0000256" key="1">
    <source>
        <dbReference type="ARBA" id="ARBA00004141"/>
    </source>
</evidence>
<feature type="transmembrane region" description="Helical" evidence="8">
    <location>
        <begin position="160"/>
        <end position="182"/>
    </location>
</feature>
<comment type="similarity">
    <text evidence="6">Belongs to the major facilitator superfamily. Spinster (TC 2.A.1.49) family.</text>
</comment>
<comment type="subcellular location">
    <subcellularLocation>
        <location evidence="1">Membrane</location>
        <topology evidence="1">Multi-pass membrane protein</topology>
    </subcellularLocation>
</comment>
<evidence type="ECO:0000313" key="11">
    <source>
        <dbReference type="Proteomes" id="UP001314263"/>
    </source>
</evidence>
<keyword evidence="11" id="KW-1185">Reference proteome</keyword>